<dbReference type="PANTHER" id="PTHR38011:SF12">
    <property type="entry name" value="BIFUNCTIONAL DEAMINASE-REDUCTASE DOMAIN PROTEIN"/>
    <property type="match status" value="1"/>
</dbReference>
<evidence type="ECO:0000313" key="3">
    <source>
        <dbReference type="Proteomes" id="UP000182486"/>
    </source>
</evidence>
<dbReference type="EMBL" id="MEIA01000221">
    <property type="protein sequence ID" value="OJF12408.1"/>
    <property type="molecule type" value="Genomic_DNA"/>
</dbReference>
<keyword evidence="3" id="KW-1185">Reference proteome</keyword>
<name>A0A1K0FI41_9ACTN</name>
<organism evidence="2 3">
    <name type="scientific">Couchioplanes caeruleus subsp. caeruleus</name>
    <dbReference type="NCBI Taxonomy" id="56427"/>
    <lineage>
        <taxon>Bacteria</taxon>
        <taxon>Bacillati</taxon>
        <taxon>Actinomycetota</taxon>
        <taxon>Actinomycetes</taxon>
        <taxon>Micromonosporales</taxon>
        <taxon>Micromonosporaceae</taxon>
        <taxon>Couchioplanes</taxon>
    </lineage>
</organism>
<gene>
    <name evidence="2" type="ORF">BG844_20820</name>
</gene>
<proteinExistence type="predicted"/>
<accession>A0A1K0FI41</accession>
<reference evidence="2 3" key="1">
    <citation type="submission" date="2016-09" db="EMBL/GenBank/DDBJ databases">
        <title>Couchioplanes caeruleus draft genome sequence.</title>
        <authorList>
            <person name="Sheehan J."/>
            <person name="Caffrey P."/>
        </authorList>
    </citation>
    <scope>NUCLEOTIDE SEQUENCE [LARGE SCALE GENOMIC DNA]</scope>
    <source>
        <strain evidence="2 3">DSM 43634</strain>
    </source>
</reference>
<dbReference type="InterPro" id="IPR050765">
    <property type="entry name" value="Riboflavin_Biosynth_HTPR"/>
</dbReference>
<dbReference type="PANTHER" id="PTHR38011">
    <property type="entry name" value="DIHYDROFOLATE REDUCTASE FAMILY PROTEIN (AFU_ORTHOLOGUE AFUA_8G06820)"/>
    <property type="match status" value="1"/>
</dbReference>
<dbReference type="Gene3D" id="3.40.430.10">
    <property type="entry name" value="Dihydrofolate Reductase, subunit A"/>
    <property type="match status" value="1"/>
</dbReference>
<protein>
    <submittedName>
        <fullName evidence="2">Deaminase</fullName>
    </submittedName>
</protein>
<evidence type="ECO:0000259" key="1">
    <source>
        <dbReference type="Pfam" id="PF01872"/>
    </source>
</evidence>
<dbReference type="InterPro" id="IPR002734">
    <property type="entry name" value="RibDG_C"/>
</dbReference>
<feature type="domain" description="Bacterial bifunctional deaminase-reductase C-terminal" evidence="1">
    <location>
        <begin position="3"/>
        <end position="164"/>
    </location>
</feature>
<dbReference type="Pfam" id="PF01872">
    <property type="entry name" value="RibD_C"/>
    <property type="match status" value="1"/>
</dbReference>
<dbReference type="RefSeq" id="WP_071807014.1">
    <property type="nucleotide sequence ID" value="NZ_MEIA01000221.1"/>
</dbReference>
<dbReference type="AlphaFoldDB" id="A0A1K0FI41"/>
<dbReference type="InterPro" id="IPR024072">
    <property type="entry name" value="DHFR-like_dom_sf"/>
</dbReference>
<dbReference type="Proteomes" id="UP000182486">
    <property type="component" value="Unassembled WGS sequence"/>
</dbReference>
<evidence type="ECO:0000313" key="2">
    <source>
        <dbReference type="EMBL" id="OJF12408.1"/>
    </source>
</evidence>
<dbReference type="GO" id="GO:0009231">
    <property type="term" value="P:riboflavin biosynthetic process"/>
    <property type="evidence" value="ECO:0007669"/>
    <property type="project" value="InterPro"/>
</dbReference>
<comment type="caution">
    <text evidence="2">The sequence shown here is derived from an EMBL/GenBank/DDBJ whole genome shotgun (WGS) entry which is preliminary data.</text>
</comment>
<sequence>MAKLLYSATMSLDGYIAGPDGDMSWMTPYLGPDPLVDDLVSEVGTVLAGNRTFRGDDPYRDTPAEGQAFGGAWSGPQVVLTHHRPSVPWPGVTFAGDLPTAVALAKEAAGEKYVNVLGADVARQCLAAGVLDEILVCIAPVLLGAGTRLYDQEEGTPVKLERIRSAEVPHSSDLWFRVLR</sequence>
<dbReference type="SUPFAM" id="SSF53597">
    <property type="entry name" value="Dihydrofolate reductase-like"/>
    <property type="match status" value="1"/>
</dbReference>
<dbReference type="GO" id="GO:0008703">
    <property type="term" value="F:5-amino-6-(5-phosphoribosylamino)uracil reductase activity"/>
    <property type="evidence" value="ECO:0007669"/>
    <property type="project" value="InterPro"/>
</dbReference>